<dbReference type="EMBL" id="BPLR01014936">
    <property type="protein sequence ID" value="GIY72350.1"/>
    <property type="molecule type" value="Genomic_DNA"/>
</dbReference>
<sequence>MRSDALEEEQQKGKKEGFLHERVLQHTKTIFHGRAVEEIGSNSFPSLGFPNSCDPCGTMAQFSSRVAAAFSEALTRRADGRLTVHPRDNMSGPQTRTFYDSGAELYILPK</sequence>
<protein>
    <submittedName>
        <fullName evidence="1">Uncharacterized protein</fullName>
    </submittedName>
</protein>
<proteinExistence type="predicted"/>
<reference evidence="1 2" key="1">
    <citation type="submission" date="2021-06" db="EMBL/GenBank/DDBJ databases">
        <title>Caerostris extrusa draft genome.</title>
        <authorList>
            <person name="Kono N."/>
            <person name="Arakawa K."/>
        </authorList>
    </citation>
    <scope>NUCLEOTIDE SEQUENCE [LARGE SCALE GENOMIC DNA]</scope>
</reference>
<dbReference type="Proteomes" id="UP001054945">
    <property type="component" value="Unassembled WGS sequence"/>
</dbReference>
<dbReference type="AlphaFoldDB" id="A0AAV4VR17"/>
<comment type="caution">
    <text evidence="1">The sequence shown here is derived from an EMBL/GenBank/DDBJ whole genome shotgun (WGS) entry which is preliminary data.</text>
</comment>
<accession>A0AAV4VR17</accession>
<keyword evidence="2" id="KW-1185">Reference proteome</keyword>
<organism evidence="1 2">
    <name type="scientific">Caerostris extrusa</name>
    <name type="common">Bark spider</name>
    <name type="synonym">Caerostris bankana</name>
    <dbReference type="NCBI Taxonomy" id="172846"/>
    <lineage>
        <taxon>Eukaryota</taxon>
        <taxon>Metazoa</taxon>
        <taxon>Ecdysozoa</taxon>
        <taxon>Arthropoda</taxon>
        <taxon>Chelicerata</taxon>
        <taxon>Arachnida</taxon>
        <taxon>Araneae</taxon>
        <taxon>Araneomorphae</taxon>
        <taxon>Entelegynae</taxon>
        <taxon>Araneoidea</taxon>
        <taxon>Araneidae</taxon>
        <taxon>Caerostris</taxon>
    </lineage>
</organism>
<evidence type="ECO:0000313" key="2">
    <source>
        <dbReference type="Proteomes" id="UP001054945"/>
    </source>
</evidence>
<name>A0AAV4VR17_CAEEX</name>
<gene>
    <name evidence="1" type="ORF">CEXT_260081</name>
</gene>
<evidence type="ECO:0000313" key="1">
    <source>
        <dbReference type="EMBL" id="GIY72350.1"/>
    </source>
</evidence>